<dbReference type="InterPro" id="IPR057512">
    <property type="entry name" value="RTG2_C"/>
</dbReference>
<accession>A0A6A6TAZ9</accession>
<evidence type="ECO:0000313" key="5">
    <source>
        <dbReference type="Proteomes" id="UP000799324"/>
    </source>
</evidence>
<dbReference type="PANTHER" id="PTHR30005:SF0">
    <property type="entry name" value="RETROGRADE REGULATION PROTEIN 2"/>
    <property type="match status" value="1"/>
</dbReference>
<dbReference type="Gene3D" id="3.30.420.150">
    <property type="entry name" value="Exopolyphosphatase. Domain 2"/>
    <property type="match status" value="1"/>
</dbReference>
<dbReference type="Proteomes" id="UP000799324">
    <property type="component" value="Unassembled WGS sequence"/>
</dbReference>
<feature type="domain" description="Ppx/GppA phosphatase N-terminal" evidence="2">
    <location>
        <begin position="34"/>
        <end position="333"/>
    </location>
</feature>
<dbReference type="GO" id="GO:0006357">
    <property type="term" value="P:regulation of transcription by RNA polymerase II"/>
    <property type="evidence" value="ECO:0007669"/>
    <property type="project" value="TreeGrafter"/>
</dbReference>
<keyword evidence="1" id="KW-0812">Transmembrane</keyword>
<dbReference type="FunFam" id="3.30.420.40:FF:000191">
    <property type="entry name" value="Retrograde regulation protein 2"/>
    <property type="match status" value="1"/>
</dbReference>
<proteinExistence type="predicted"/>
<dbReference type="Pfam" id="PF02541">
    <property type="entry name" value="Ppx-GppA"/>
    <property type="match status" value="1"/>
</dbReference>
<dbReference type="EMBL" id="MU004341">
    <property type="protein sequence ID" value="KAF2656058.1"/>
    <property type="molecule type" value="Genomic_DNA"/>
</dbReference>
<feature type="domain" description="RTG2 C-terminal" evidence="3">
    <location>
        <begin position="340"/>
        <end position="545"/>
    </location>
</feature>
<keyword evidence="1" id="KW-0472">Membrane</keyword>
<evidence type="ECO:0000256" key="1">
    <source>
        <dbReference type="SAM" id="Phobius"/>
    </source>
</evidence>
<keyword evidence="5" id="KW-1185">Reference proteome</keyword>
<evidence type="ECO:0000259" key="2">
    <source>
        <dbReference type="Pfam" id="PF02541"/>
    </source>
</evidence>
<reference evidence="4" key="1">
    <citation type="journal article" date="2020" name="Stud. Mycol.">
        <title>101 Dothideomycetes genomes: a test case for predicting lifestyles and emergence of pathogens.</title>
        <authorList>
            <person name="Haridas S."/>
            <person name="Albert R."/>
            <person name="Binder M."/>
            <person name="Bloem J."/>
            <person name="Labutti K."/>
            <person name="Salamov A."/>
            <person name="Andreopoulos B."/>
            <person name="Baker S."/>
            <person name="Barry K."/>
            <person name="Bills G."/>
            <person name="Bluhm B."/>
            <person name="Cannon C."/>
            <person name="Castanera R."/>
            <person name="Culley D."/>
            <person name="Daum C."/>
            <person name="Ezra D."/>
            <person name="Gonzalez J."/>
            <person name="Henrissat B."/>
            <person name="Kuo A."/>
            <person name="Liang C."/>
            <person name="Lipzen A."/>
            <person name="Lutzoni F."/>
            <person name="Magnuson J."/>
            <person name="Mondo S."/>
            <person name="Nolan M."/>
            <person name="Ohm R."/>
            <person name="Pangilinan J."/>
            <person name="Park H.-J."/>
            <person name="Ramirez L."/>
            <person name="Alfaro M."/>
            <person name="Sun H."/>
            <person name="Tritt A."/>
            <person name="Yoshinaga Y."/>
            <person name="Zwiers L.-H."/>
            <person name="Turgeon B."/>
            <person name="Goodwin S."/>
            <person name="Spatafora J."/>
            <person name="Crous P."/>
            <person name="Grigoriev I."/>
        </authorList>
    </citation>
    <scope>NUCLEOTIDE SEQUENCE</scope>
    <source>
        <strain evidence="4">CBS 122681</strain>
    </source>
</reference>
<evidence type="ECO:0000259" key="3">
    <source>
        <dbReference type="Pfam" id="PF23566"/>
    </source>
</evidence>
<feature type="transmembrane region" description="Helical" evidence="1">
    <location>
        <begin position="455"/>
        <end position="475"/>
    </location>
</feature>
<dbReference type="PANTHER" id="PTHR30005">
    <property type="entry name" value="EXOPOLYPHOSPHATASE"/>
    <property type="match status" value="1"/>
</dbReference>
<sequence length="551" mass="60796">MGKEEHYHGLVDMGSNGVRFSITDLNPSTSRILPTVYLDRIGISLYDAQYSPSGDPIPIPQSTITSVVNALIRFNSICQDFRVPENHIRILATEATRKAQNSVDLRTQIKNAVHWDVELLPKEIEGKVGAMGIASSYDEVRGLVMDLGGGSTQITWLCTQDGEVKMPENGSVSLPFGAAALTQRIQSAGQPGSREYEEFKKDVLGQLKTAIKEIDIPQDLLDSPQGLPLYLSGGGFRGWGFVLMSQHPITPYPVPIINGFRVKREAFQDTLSVKAAVVDEQTPDIFRVSARRASQVPAVAFLVDCLSQALPVITDVYFCQGGVREGVLFEYLDAEVRRESPLVTATRPYARDIESLPLLVEQIIVAAKPRVFSEALLTAFVQAMYAHMAYPKDLCAGSALRSTTTGLFAATHGISHEQRALLAILLCERYGGYRSISPTEQNFYRRMTQLLPDGVSWWCMYLGRVAAVIASVYPAGVARERRMTMTQEWALKKEGEKLSVNLALTQDGQELDEGLQNALKKMVKAGKKKNWIGGVGHKVSLRVNGKEFEEQ</sequence>
<dbReference type="InterPro" id="IPR003695">
    <property type="entry name" value="Ppx_GppA_N"/>
</dbReference>
<dbReference type="SUPFAM" id="SSF53067">
    <property type="entry name" value="Actin-like ATPase domain"/>
    <property type="match status" value="2"/>
</dbReference>
<dbReference type="Pfam" id="PF23566">
    <property type="entry name" value="RTG2_C"/>
    <property type="match status" value="1"/>
</dbReference>
<dbReference type="InterPro" id="IPR050273">
    <property type="entry name" value="GppA/Ppx_hydrolase"/>
</dbReference>
<dbReference type="OrthoDB" id="2014654at2759"/>
<keyword evidence="1" id="KW-1133">Transmembrane helix</keyword>
<dbReference type="Gene3D" id="3.30.420.40">
    <property type="match status" value="1"/>
</dbReference>
<gene>
    <name evidence="4" type="ORF">K491DRAFT_715750</name>
</gene>
<evidence type="ECO:0000313" key="4">
    <source>
        <dbReference type="EMBL" id="KAF2656058.1"/>
    </source>
</evidence>
<organism evidence="4 5">
    <name type="scientific">Lophiostoma macrostomum CBS 122681</name>
    <dbReference type="NCBI Taxonomy" id="1314788"/>
    <lineage>
        <taxon>Eukaryota</taxon>
        <taxon>Fungi</taxon>
        <taxon>Dikarya</taxon>
        <taxon>Ascomycota</taxon>
        <taxon>Pezizomycotina</taxon>
        <taxon>Dothideomycetes</taxon>
        <taxon>Pleosporomycetidae</taxon>
        <taxon>Pleosporales</taxon>
        <taxon>Lophiostomataceae</taxon>
        <taxon>Lophiostoma</taxon>
    </lineage>
</organism>
<protein>
    <submittedName>
        <fullName evidence="4">Retrograde regulation protein 2</fullName>
    </submittedName>
</protein>
<dbReference type="InterPro" id="IPR043129">
    <property type="entry name" value="ATPase_NBD"/>
</dbReference>
<name>A0A6A6TAZ9_9PLEO</name>
<dbReference type="AlphaFoldDB" id="A0A6A6TAZ9"/>